<dbReference type="InterPro" id="IPR001576">
    <property type="entry name" value="Phosphoglycerate_kinase"/>
</dbReference>
<sequence>MKTINNYVVKGKNVLIRVDLNVPVLNGIITEKSRIDTIKPTIEKLLNQKNKIFLLSHFGRP</sequence>
<protein>
    <recommendedName>
        <fullName evidence="2">phosphoglycerate kinase</fullName>
        <ecNumber evidence="2">2.7.2.3</ecNumber>
    </recommendedName>
</protein>
<organism evidence="7">
    <name type="scientific">marine metagenome</name>
    <dbReference type="NCBI Taxonomy" id="408172"/>
    <lineage>
        <taxon>unclassified sequences</taxon>
        <taxon>metagenomes</taxon>
        <taxon>ecological metagenomes</taxon>
    </lineage>
</organism>
<keyword evidence="3" id="KW-0808">Transferase</keyword>
<dbReference type="GO" id="GO:0005524">
    <property type="term" value="F:ATP binding"/>
    <property type="evidence" value="ECO:0007669"/>
    <property type="project" value="UniProtKB-KW"/>
</dbReference>
<dbReference type="GO" id="GO:0005829">
    <property type="term" value="C:cytosol"/>
    <property type="evidence" value="ECO:0007669"/>
    <property type="project" value="TreeGrafter"/>
</dbReference>
<dbReference type="GO" id="GO:0043531">
    <property type="term" value="F:ADP binding"/>
    <property type="evidence" value="ECO:0007669"/>
    <property type="project" value="TreeGrafter"/>
</dbReference>
<dbReference type="SUPFAM" id="SSF53748">
    <property type="entry name" value="Phosphoglycerate kinase"/>
    <property type="match status" value="1"/>
</dbReference>
<evidence type="ECO:0000256" key="1">
    <source>
        <dbReference type="ARBA" id="ARBA00000642"/>
    </source>
</evidence>
<dbReference type="EMBL" id="UINC01028030">
    <property type="protein sequence ID" value="SVB08310.1"/>
    <property type="molecule type" value="Genomic_DNA"/>
</dbReference>
<evidence type="ECO:0000256" key="2">
    <source>
        <dbReference type="ARBA" id="ARBA00013061"/>
    </source>
</evidence>
<dbReference type="InterPro" id="IPR015824">
    <property type="entry name" value="Phosphoglycerate_kinase_N"/>
</dbReference>
<dbReference type="Pfam" id="PF00162">
    <property type="entry name" value="PGK"/>
    <property type="match status" value="1"/>
</dbReference>
<evidence type="ECO:0000256" key="4">
    <source>
        <dbReference type="ARBA" id="ARBA00022741"/>
    </source>
</evidence>
<dbReference type="PANTHER" id="PTHR11406">
    <property type="entry name" value="PHOSPHOGLYCERATE KINASE"/>
    <property type="match status" value="1"/>
</dbReference>
<keyword evidence="6" id="KW-0067">ATP-binding</keyword>
<keyword evidence="5" id="KW-0418">Kinase</keyword>
<dbReference type="Gene3D" id="3.40.50.1260">
    <property type="entry name" value="Phosphoglycerate kinase, N-terminal domain"/>
    <property type="match status" value="1"/>
</dbReference>
<dbReference type="PRINTS" id="PR00477">
    <property type="entry name" value="PHGLYCKINASE"/>
</dbReference>
<dbReference type="GO" id="GO:0004618">
    <property type="term" value="F:phosphoglycerate kinase activity"/>
    <property type="evidence" value="ECO:0007669"/>
    <property type="project" value="UniProtKB-EC"/>
</dbReference>
<gene>
    <name evidence="7" type="ORF">METZ01_LOCUS161164</name>
</gene>
<dbReference type="GO" id="GO:0006096">
    <property type="term" value="P:glycolytic process"/>
    <property type="evidence" value="ECO:0007669"/>
    <property type="project" value="InterPro"/>
</dbReference>
<reference evidence="7" key="1">
    <citation type="submission" date="2018-05" db="EMBL/GenBank/DDBJ databases">
        <authorList>
            <person name="Lanie J.A."/>
            <person name="Ng W.-L."/>
            <person name="Kazmierczak K.M."/>
            <person name="Andrzejewski T.M."/>
            <person name="Davidsen T.M."/>
            <person name="Wayne K.J."/>
            <person name="Tettelin H."/>
            <person name="Glass J.I."/>
            <person name="Rusch D."/>
            <person name="Podicherti R."/>
            <person name="Tsui H.-C.T."/>
            <person name="Winkler M.E."/>
        </authorList>
    </citation>
    <scope>NUCLEOTIDE SEQUENCE</scope>
</reference>
<dbReference type="EC" id="2.7.2.3" evidence="2"/>
<name>A0A382B3C7_9ZZZZ</name>
<dbReference type="InterPro" id="IPR036043">
    <property type="entry name" value="Phosphoglycerate_kinase_sf"/>
</dbReference>
<evidence type="ECO:0000256" key="5">
    <source>
        <dbReference type="ARBA" id="ARBA00022777"/>
    </source>
</evidence>
<evidence type="ECO:0000256" key="3">
    <source>
        <dbReference type="ARBA" id="ARBA00022679"/>
    </source>
</evidence>
<dbReference type="PANTHER" id="PTHR11406:SF23">
    <property type="entry name" value="PHOSPHOGLYCERATE KINASE 1, CHLOROPLASTIC-RELATED"/>
    <property type="match status" value="1"/>
</dbReference>
<accession>A0A382B3C7</accession>
<feature type="non-terminal residue" evidence="7">
    <location>
        <position position="61"/>
    </location>
</feature>
<evidence type="ECO:0000313" key="7">
    <source>
        <dbReference type="EMBL" id="SVB08310.1"/>
    </source>
</evidence>
<proteinExistence type="predicted"/>
<evidence type="ECO:0000256" key="6">
    <source>
        <dbReference type="ARBA" id="ARBA00022840"/>
    </source>
</evidence>
<dbReference type="AlphaFoldDB" id="A0A382B3C7"/>
<keyword evidence="4" id="KW-0547">Nucleotide-binding</keyword>
<dbReference type="GO" id="GO:0006094">
    <property type="term" value="P:gluconeogenesis"/>
    <property type="evidence" value="ECO:0007669"/>
    <property type="project" value="TreeGrafter"/>
</dbReference>
<comment type="catalytic activity">
    <reaction evidence="1">
        <text>(2R)-3-phosphoglycerate + ATP = (2R)-3-phospho-glyceroyl phosphate + ADP</text>
        <dbReference type="Rhea" id="RHEA:14801"/>
        <dbReference type="ChEBI" id="CHEBI:30616"/>
        <dbReference type="ChEBI" id="CHEBI:57604"/>
        <dbReference type="ChEBI" id="CHEBI:58272"/>
        <dbReference type="ChEBI" id="CHEBI:456216"/>
        <dbReference type="EC" id="2.7.2.3"/>
    </reaction>
</comment>
<dbReference type="PROSITE" id="PS00111">
    <property type="entry name" value="PGLYCERATE_KINASE"/>
    <property type="match status" value="1"/>
</dbReference>
<dbReference type="InterPro" id="IPR015911">
    <property type="entry name" value="Phosphoglycerate_kinase_CS"/>
</dbReference>